<evidence type="ECO:0000256" key="2">
    <source>
        <dbReference type="ARBA" id="ARBA00009928"/>
    </source>
</evidence>
<comment type="similarity">
    <text evidence="2">Belongs to the tyrosinase family.</text>
</comment>
<proteinExistence type="inferred from homology"/>
<dbReference type="PROSITE" id="PS00498">
    <property type="entry name" value="TYROSINASE_2"/>
    <property type="match status" value="1"/>
</dbReference>
<dbReference type="InterPro" id="IPR022740">
    <property type="entry name" value="Polyphenol_oxidase_C"/>
</dbReference>
<keyword evidence="6" id="KW-0186">Copper</keyword>
<dbReference type="PROSITE" id="PS00497">
    <property type="entry name" value="TYROSINASE_1"/>
    <property type="match status" value="1"/>
</dbReference>
<dbReference type="InterPro" id="IPR013788">
    <property type="entry name" value="Hemocyanin/hexamerin"/>
</dbReference>
<dbReference type="Proteomes" id="UP000823388">
    <property type="component" value="Chromosome 8K"/>
</dbReference>
<feature type="domain" description="Tyrosinase copper-binding" evidence="10">
    <location>
        <begin position="194"/>
        <end position="205"/>
    </location>
</feature>
<evidence type="ECO:0000259" key="10">
    <source>
        <dbReference type="PROSITE" id="PS00498"/>
    </source>
</evidence>
<dbReference type="Pfam" id="PF12142">
    <property type="entry name" value="PPO1_DWL"/>
    <property type="match status" value="1"/>
</dbReference>
<keyword evidence="4" id="KW-0883">Thioether bond</keyword>
<accession>A0A8T0PM09</accession>
<feature type="domain" description="Tyrosinase copper-binding" evidence="9">
    <location>
        <begin position="35"/>
        <end position="52"/>
    </location>
</feature>
<protein>
    <recommendedName>
        <fullName evidence="9 10">Tyrosinase copper-binding domain-containing protein</fullName>
    </recommendedName>
</protein>
<evidence type="ECO:0000313" key="11">
    <source>
        <dbReference type="EMBL" id="KAG2562993.1"/>
    </source>
</evidence>
<dbReference type="InterPro" id="IPR008922">
    <property type="entry name" value="Di-copper_centre_dom_sf"/>
</dbReference>
<evidence type="ECO:0000256" key="7">
    <source>
        <dbReference type="ARBA" id="ARBA00023157"/>
    </source>
</evidence>
<comment type="caution">
    <text evidence="11">The sequence shown here is derived from an EMBL/GenBank/DDBJ whole genome shotgun (WGS) entry which is preliminary data.</text>
</comment>
<reference evidence="11" key="1">
    <citation type="submission" date="2020-05" db="EMBL/GenBank/DDBJ databases">
        <title>WGS assembly of Panicum virgatum.</title>
        <authorList>
            <person name="Lovell J.T."/>
            <person name="Jenkins J."/>
            <person name="Shu S."/>
            <person name="Juenger T.E."/>
            <person name="Schmutz J."/>
        </authorList>
    </citation>
    <scope>NUCLEOTIDE SEQUENCE</scope>
    <source>
        <strain evidence="11">AP13</strain>
    </source>
</reference>
<keyword evidence="7" id="KW-1015">Disulfide bond</keyword>
<dbReference type="EMBL" id="CM029051">
    <property type="protein sequence ID" value="KAG2562993.1"/>
    <property type="molecule type" value="Genomic_DNA"/>
</dbReference>
<evidence type="ECO:0000256" key="8">
    <source>
        <dbReference type="SAM" id="MobiDB-lite"/>
    </source>
</evidence>
<evidence type="ECO:0000313" key="12">
    <source>
        <dbReference type="Proteomes" id="UP000823388"/>
    </source>
</evidence>
<feature type="region of interest" description="Disordered" evidence="8">
    <location>
        <begin position="9"/>
        <end position="28"/>
    </location>
</feature>
<dbReference type="GO" id="GO:0004097">
    <property type="term" value="F:catechol oxidase activity"/>
    <property type="evidence" value="ECO:0007669"/>
    <property type="project" value="InterPro"/>
</dbReference>
<evidence type="ECO:0000256" key="5">
    <source>
        <dbReference type="ARBA" id="ARBA00023002"/>
    </source>
</evidence>
<evidence type="ECO:0000256" key="1">
    <source>
        <dbReference type="ARBA" id="ARBA00001973"/>
    </source>
</evidence>
<dbReference type="Pfam" id="PF12143">
    <property type="entry name" value="PPO1_KFDV"/>
    <property type="match status" value="1"/>
</dbReference>
<dbReference type="SUPFAM" id="SSF48056">
    <property type="entry name" value="Di-copper centre-containing domain"/>
    <property type="match status" value="1"/>
</dbReference>
<dbReference type="PANTHER" id="PTHR11474:SF76">
    <property type="entry name" value="SHKT DOMAIN-CONTAINING PROTEIN"/>
    <property type="match status" value="1"/>
</dbReference>
<keyword evidence="5" id="KW-0560">Oxidoreductase</keyword>
<comment type="cofactor">
    <cofactor evidence="1">
        <name>Cu(2+)</name>
        <dbReference type="ChEBI" id="CHEBI:29036"/>
    </cofactor>
</comment>
<evidence type="ECO:0000256" key="4">
    <source>
        <dbReference type="ARBA" id="ARBA00022784"/>
    </source>
</evidence>
<dbReference type="Gene3D" id="1.10.1280.10">
    <property type="entry name" value="Di-copper center containing domain from catechol oxidase"/>
    <property type="match status" value="1"/>
</dbReference>
<evidence type="ECO:0000259" key="9">
    <source>
        <dbReference type="PROSITE" id="PS00497"/>
    </source>
</evidence>
<dbReference type="PRINTS" id="PR00092">
    <property type="entry name" value="TYROSINASE"/>
</dbReference>
<dbReference type="InterPro" id="IPR022739">
    <property type="entry name" value="Polyphenol_oxidase_cen"/>
</dbReference>
<dbReference type="Pfam" id="PF00264">
    <property type="entry name" value="Tyrosinase"/>
    <property type="match status" value="1"/>
</dbReference>
<dbReference type="InterPro" id="IPR002227">
    <property type="entry name" value="Tyrosinase_Cu-bd"/>
</dbReference>
<dbReference type="InterPro" id="IPR050316">
    <property type="entry name" value="Tyrosinase/Hemocyanin"/>
</dbReference>
<dbReference type="AlphaFoldDB" id="A0A8T0PM09"/>
<gene>
    <name evidence="11" type="ORF">PVAP13_8KG242300</name>
</gene>
<name>A0A8T0PM09_PANVG</name>
<evidence type="ECO:0000256" key="6">
    <source>
        <dbReference type="ARBA" id="ARBA00023008"/>
    </source>
</evidence>
<dbReference type="PROSITE" id="PS00210">
    <property type="entry name" value="HEMOCYANIN_2"/>
    <property type="match status" value="1"/>
</dbReference>
<sequence>MASPLRLLRGRVPSDRLPGPTITKPDPDDPEIQIHGCWLFLTWHRLYLYFHERILGKLIGDKNFALPFWNWDAPDGMTFPAIYTNETSPLYNNNRNPNDQPPATVDLDYSCNDDEPLPSEELIIRNLNIMYRQMVSGAKTQTLFFGHRYCQGDRPRPGAGTIELQPHNLVHDWTGDPSRNHGEDMGVLGTAARDPVFFAHHGNIDRMWYIRRNCLRPGNTNFTDSDWLDARFLFYDEEARLVRVRVGDCLDTRALGYTYQDVEIPWLNARPTPAAGGYQLEPANRPAAALPRTPLGDTTVRVEVTRARTSRGAEEKRKEEEVLVIEGIRIADPKRCVKFDVFVNAPRGGAADAAAVQCAGSFALTPHAMGGSFVTAATFGITELLDAIGADQDKKVVVSIVPRAGGDTVTIGGVGIDYIPIE</sequence>
<evidence type="ECO:0000256" key="3">
    <source>
        <dbReference type="ARBA" id="ARBA00022723"/>
    </source>
</evidence>
<organism evidence="11 12">
    <name type="scientific">Panicum virgatum</name>
    <name type="common">Blackwell switchgrass</name>
    <dbReference type="NCBI Taxonomy" id="38727"/>
    <lineage>
        <taxon>Eukaryota</taxon>
        <taxon>Viridiplantae</taxon>
        <taxon>Streptophyta</taxon>
        <taxon>Embryophyta</taxon>
        <taxon>Tracheophyta</taxon>
        <taxon>Spermatophyta</taxon>
        <taxon>Magnoliopsida</taxon>
        <taxon>Liliopsida</taxon>
        <taxon>Poales</taxon>
        <taxon>Poaceae</taxon>
        <taxon>PACMAD clade</taxon>
        <taxon>Panicoideae</taxon>
        <taxon>Panicodae</taxon>
        <taxon>Paniceae</taxon>
        <taxon>Panicinae</taxon>
        <taxon>Panicum</taxon>
        <taxon>Panicum sect. Hiantes</taxon>
    </lineage>
</organism>
<keyword evidence="3" id="KW-0479">Metal-binding</keyword>
<dbReference type="PANTHER" id="PTHR11474">
    <property type="entry name" value="TYROSINASE FAMILY MEMBER"/>
    <property type="match status" value="1"/>
</dbReference>
<dbReference type="GO" id="GO:0046872">
    <property type="term" value="F:metal ion binding"/>
    <property type="evidence" value="ECO:0007669"/>
    <property type="project" value="UniProtKB-KW"/>
</dbReference>
<keyword evidence="12" id="KW-1185">Reference proteome</keyword>